<dbReference type="Proteomes" id="UP000775213">
    <property type="component" value="Unassembled WGS sequence"/>
</dbReference>
<dbReference type="EMBL" id="JAGFBR010000795">
    <property type="protein sequence ID" value="KAH0434366.1"/>
    <property type="molecule type" value="Genomic_DNA"/>
</dbReference>
<organism evidence="1 2">
    <name type="scientific">Dendrobium chrysotoxum</name>
    <name type="common">Orchid</name>
    <dbReference type="NCBI Taxonomy" id="161865"/>
    <lineage>
        <taxon>Eukaryota</taxon>
        <taxon>Viridiplantae</taxon>
        <taxon>Streptophyta</taxon>
        <taxon>Embryophyta</taxon>
        <taxon>Tracheophyta</taxon>
        <taxon>Spermatophyta</taxon>
        <taxon>Magnoliopsida</taxon>
        <taxon>Liliopsida</taxon>
        <taxon>Asparagales</taxon>
        <taxon>Orchidaceae</taxon>
        <taxon>Epidendroideae</taxon>
        <taxon>Malaxideae</taxon>
        <taxon>Dendrobiinae</taxon>
        <taxon>Dendrobium</taxon>
    </lineage>
</organism>
<sequence>MAAKKVDALEWEVEQIKSGKEERFSTLENQMESRLGGIEKMIKKLMEMQSKAPTAAPIANPQHNLTGVPLTESKGKEIGHEEFDEAIFFHQEPPPG</sequence>
<gene>
    <name evidence="1" type="ORF">IEQ34_026840</name>
</gene>
<comment type="caution">
    <text evidence="1">The sequence shown here is derived from an EMBL/GenBank/DDBJ whole genome shotgun (WGS) entry which is preliminary data.</text>
</comment>
<reference evidence="1 2" key="1">
    <citation type="journal article" date="2021" name="Hortic Res">
        <title>Chromosome-scale assembly of the Dendrobium chrysotoxum genome enhances the understanding of orchid evolution.</title>
        <authorList>
            <person name="Zhang Y."/>
            <person name="Zhang G.Q."/>
            <person name="Zhang D."/>
            <person name="Liu X.D."/>
            <person name="Xu X.Y."/>
            <person name="Sun W.H."/>
            <person name="Yu X."/>
            <person name="Zhu X."/>
            <person name="Wang Z.W."/>
            <person name="Zhao X."/>
            <person name="Zhong W.Y."/>
            <person name="Chen H."/>
            <person name="Yin W.L."/>
            <person name="Huang T."/>
            <person name="Niu S.C."/>
            <person name="Liu Z.J."/>
        </authorList>
    </citation>
    <scope>NUCLEOTIDE SEQUENCE [LARGE SCALE GENOMIC DNA]</scope>
    <source>
        <strain evidence="1">Lindl</strain>
    </source>
</reference>
<dbReference type="AlphaFoldDB" id="A0AAV7FL24"/>
<evidence type="ECO:0000313" key="1">
    <source>
        <dbReference type="EMBL" id="KAH0434366.1"/>
    </source>
</evidence>
<protein>
    <submittedName>
        <fullName evidence="1">Uncharacterized protein</fullName>
    </submittedName>
</protein>
<accession>A0AAV7FL24</accession>
<name>A0AAV7FL24_DENCH</name>
<keyword evidence="2" id="KW-1185">Reference proteome</keyword>
<evidence type="ECO:0000313" key="2">
    <source>
        <dbReference type="Proteomes" id="UP000775213"/>
    </source>
</evidence>
<proteinExistence type="predicted"/>